<organism evidence="2 3">
    <name type="scientific">Hwanghaeella grinnelliae</name>
    <dbReference type="NCBI Taxonomy" id="2500179"/>
    <lineage>
        <taxon>Bacteria</taxon>
        <taxon>Pseudomonadati</taxon>
        <taxon>Pseudomonadota</taxon>
        <taxon>Alphaproteobacteria</taxon>
        <taxon>Rhodospirillales</taxon>
        <taxon>Rhodospirillaceae</taxon>
        <taxon>Hwanghaeella</taxon>
    </lineage>
</organism>
<dbReference type="SUPFAM" id="SSF51735">
    <property type="entry name" value="NAD(P)-binding Rossmann-fold domains"/>
    <property type="match status" value="1"/>
</dbReference>
<comment type="caution">
    <text evidence="2">The sequence shown here is derived from an EMBL/GenBank/DDBJ whole genome shotgun (WGS) entry which is preliminary data.</text>
</comment>
<dbReference type="InterPro" id="IPR036291">
    <property type="entry name" value="NAD(P)-bd_dom_sf"/>
</dbReference>
<evidence type="ECO:0000259" key="1">
    <source>
        <dbReference type="Pfam" id="PF22917"/>
    </source>
</evidence>
<dbReference type="PANTHER" id="PTHR32487">
    <property type="entry name" value="3-OXO-DELTA(4,5)-STEROID 5-BETA-REDUCTASE"/>
    <property type="match status" value="1"/>
</dbReference>
<keyword evidence="3" id="KW-1185">Reference proteome</keyword>
<dbReference type="RefSeq" id="WP_127767843.1">
    <property type="nucleotide sequence ID" value="NZ_SADE01000004.1"/>
</dbReference>
<dbReference type="EMBL" id="SADE01000004">
    <property type="protein sequence ID" value="RVU33813.1"/>
    <property type="molecule type" value="Genomic_DNA"/>
</dbReference>
<accession>A0A3S2VK81</accession>
<dbReference type="Gene3D" id="3.40.50.720">
    <property type="entry name" value="NAD(P)-binding Rossmann-like Domain"/>
    <property type="match status" value="1"/>
</dbReference>
<gene>
    <name evidence="2" type="ORF">EOI86_22000</name>
</gene>
<feature type="domain" description="PRISE-like Rossmann-fold" evidence="1">
    <location>
        <begin position="55"/>
        <end position="351"/>
    </location>
</feature>
<protein>
    <submittedName>
        <fullName evidence="2">SDR family oxidoreductase</fullName>
    </submittedName>
</protein>
<reference evidence="3" key="1">
    <citation type="submission" date="2019-01" db="EMBL/GenBank/DDBJ databases">
        <title>Gri0909 isolated from a small marine red alga.</title>
        <authorList>
            <person name="Kim J."/>
            <person name="Jeong S.E."/>
            <person name="Jeon C.O."/>
        </authorList>
    </citation>
    <scope>NUCLEOTIDE SEQUENCE [LARGE SCALE GENOMIC DNA]</scope>
    <source>
        <strain evidence="3">Gri0909</strain>
    </source>
</reference>
<proteinExistence type="predicted"/>
<dbReference type="PANTHER" id="PTHR32487:SF0">
    <property type="entry name" value="3-OXO-DELTA(4,5)-STEROID 5-BETA-REDUCTASE"/>
    <property type="match status" value="1"/>
</dbReference>
<evidence type="ECO:0000313" key="2">
    <source>
        <dbReference type="EMBL" id="RVU33813.1"/>
    </source>
</evidence>
<dbReference type="OrthoDB" id="4392084at2"/>
<dbReference type="CDD" id="cd08948">
    <property type="entry name" value="5beta-POR_like_SDR_a"/>
    <property type="match status" value="1"/>
</dbReference>
<dbReference type="AlphaFoldDB" id="A0A3S2VK81"/>
<dbReference type="Pfam" id="PF22917">
    <property type="entry name" value="PRISE"/>
    <property type="match status" value="1"/>
</dbReference>
<dbReference type="Proteomes" id="UP000287447">
    <property type="component" value="Unassembled WGS sequence"/>
</dbReference>
<dbReference type="InterPro" id="IPR055222">
    <property type="entry name" value="PRISE-like_Rossmann-fold"/>
</dbReference>
<sequence length="352" mass="39792">MGKKAVIVGALGVIGRNLMDRLAETGEWEIVGLSRRSPDFEAPAEFISVDLLDRADAEAKLAHLSDVTHIFYTAFQARPTWAEHGAPNLAMLVNSVEPIAAASPGLKHVHLVQGNKIYGSHLGPFKTPAREDDPPHMLPNFYWDQENWLRENQPGKDWTWSASRPQTVCGFALGNPMNITTCIAVYAAISKELGLPLRFPGKRGAYEAVYQVTDSHLLARSMEWCANNSHDAAANQVFNVTNTDFFRWKNVWPTFAKFFDLPLEDVQTISLTEFMADKEPVWNRIVEKHGLQKVPYTDIAAWPFADYVFGTDWDVMTSTIKIRQAGFNDCIDSEEMFLRVFKEFQDRNVIPR</sequence>
<evidence type="ECO:0000313" key="3">
    <source>
        <dbReference type="Proteomes" id="UP000287447"/>
    </source>
</evidence>
<name>A0A3S2VK81_9PROT</name>